<organism evidence="7 8">
    <name type="scientific">Planococcus halotolerans</name>
    <dbReference type="NCBI Taxonomy" id="2233542"/>
    <lineage>
        <taxon>Bacteria</taxon>
        <taxon>Bacillati</taxon>
        <taxon>Bacillota</taxon>
        <taxon>Bacilli</taxon>
        <taxon>Bacillales</taxon>
        <taxon>Caryophanaceae</taxon>
        <taxon>Planococcus</taxon>
    </lineage>
</organism>
<name>A0A365KR99_9BACL</name>
<reference evidence="7 8" key="1">
    <citation type="submission" date="2018-06" db="EMBL/GenBank/DDBJ databases">
        <title>The draft genome sequences of strains SCU63 and S1.</title>
        <authorList>
            <person name="Gan L."/>
        </authorList>
    </citation>
    <scope>NUCLEOTIDE SEQUENCE [LARGE SCALE GENOMIC DNA]</scope>
    <source>
        <strain evidence="7 8">SCU63</strain>
    </source>
</reference>
<evidence type="ECO:0000313" key="8">
    <source>
        <dbReference type="Proteomes" id="UP000251002"/>
    </source>
</evidence>
<dbReference type="EMBL" id="QLZR01000005">
    <property type="protein sequence ID" value="RAZ75698.1"/>
    <property type="molecule type" value="Genomic_DNA"/>
</dbReference>
<dbReference type="AlphaFoldDB" id="A0A365KR99"/>
<evidence type="ECO:0000256" key="4">
    <source>
        <dbReference type="ARBA" id="ARBA00022729"/>
    </source>
</evidence>
<evidence type="ECO:0000313" key="7">
    <source>
        <dbReference type="EMBL" id="RAZ75698.1"/>
    </source>
</evidence>
<dbReference type="PANTHER" id="PTHR30532:SF28">
    <property type="entry name" value="PETROBACTIN-BINDING PROTEIN YCLQ"/>
    <property type="match status" value="1"/>
</dbReference>
<feature type="domain" description="Fe/B12 periplasmic-binding" evidence="6">
    <location>
        <begin position="61"/>
        <end position="319"/>
    </location>
</feature>
<feature type="signal peptide" evidence="5">
    <location>
        <begin position="1"/>
        <end position="21"/>
    </location>
</feature>
<feature type="chain" id="PRO_5039400515" evidence="5">
    <location>
        <begin position="22"/>
        <end position="319"/>
    </location>
</feature>
<dbReference type="PROSITE" id="PS51257">
    <property type="entry name" value="PROKAR_LIPOPROTEIN"/>
    <property type="match status" value="1"/>
</dbReference>
<comment type="similarity">
    <text evidence="2">Belongs to the bacterial solute-binding protein 8 family.</text>
</comment>
<comment type="subcellular location">
    <subcellularLocation>
        <location evidence="1">Cell envelope</location>
    </subcellularLocation>
</comment>
<dbReference type="InterPro" id="IPR051313">
    <property type="entry name" value="Bact_iron-sidero_bind"/>
</dbReference>
<keyword evidence="4 5" id="KW-0732">Signal</keyword>
<evidence type="ECO:0000256" key="2">
    <source>
        <dbReference type="ARBA" id="ARBA00008814"/>
    </source>
</evidence>
<dbReference type="PROSITE" id="PS50983">
    <property type="entry name" value="FE_B12_PBP"/>
    <property type="match status" value="1"/>
</dbReference>
<evidence type="ECO:0000259" key="6">
    <source>
        <dbReference type="PROSITE" id="PS50983"/>
    </source>
</evidence>
<dbReference type="SUPFAM" id="SSF53807">
    <property type="entry name" value="Helical backbone' metal receptor"/>
    <property type="match status" value="1"/>
</dbReference>
<dbReference type="Gene3D" id="3.40.50.1980">
    <property type="entry name" value="Nitrogenase molybdenum iron protein domain"/>
    <property type="match status" value="2"/>
</dbReference>
<keyword evidence="8" id="KW-1185">Reference proteome</keyword>
<dbReference type="RefSeq" id="WP_112224092.1">
    <property type="nucleotide sequence ID" value="NZ_CP047673.1"/>
</dbReference>
<evidence type="ECO:0000256" key="1">
    <source>
        <dbReference type="ARBA" id="ARBA00004196"/>
    </source>
</evidence>
<dbReference type="PANTHER" id="PTHR30532">
    <property type="entry name" value="IRON III DICITRATE-BINDING PERIPLASMIC PROTEIN"/>
    <property type="match status" value="1"/>
</dbReference>
<dbReference type="Pfam" id="PF01497">
    <property type="entry name" value="Peripla_BP_2"/>
    <property type="match status" value="1"/>
</dbReference>
<accession>A0A365KR99</accession>
<sequence>MKKLLLIAFTLMMVAFLAACGADEEATDSKTAAADTKEASTETITVTHELGETTFDKNPEKVVVFDFGILDSMDKLGIEAVAGVPQANMPSYLEKFADAEKYENVGTLKEADFEAIHAMKPDLIIISGRQAAMYEEFSDIAPTVHLGVDTTKYMESFESNMNTLGEIFGKEDEVKEELAAIETQIEDVKASATDEKALIVLANEGKISAYGAASRFGIIHDVFGVKQADEGIEASTHGQSISFEYILETNPDMMFVVDRNAAVGTDASAKDSLENELVQKTTAYKEDKIIYLDPDYWYLSGGGLQSVSEMVKEIQSAFE</sequence>
<dbReference type="Proteomes" id="UP000251002">
    <property type="component" value="Unassembled WGS sequence"/>
</dbReference>
<proteinExistence type="inferred from homology"/>
<evidence type="ECO:0000256" key="3">
    <source>
        <dbReference type="ARBA" id="ARBA00022448"/>
    </source>
</evidence>
<dbReference type="GO" id="GO:1901678">
    <property type="term" value="P:iron coordination entity transport"/>
    <property type="evidence" value="ECO:0007669"/>
    <property type="project" value="UniProtKB-ARBA"/>
</dbReference>
<dbReference type="CDD" id="cd01140">
    <property type="entry name" value="FatB"/>
    <property type="match status" value="1"/>
</dbReference>
<dbReference type="GO" id="GO:0030288">
    <property type="term" value="C:outer membrane-bounded periplasmic space"/>
    <property type="evidence" value="ECO:0007669"/>
    <property type="project" value="TreeGrafter"/>
</dbReference>
<dbReference type="InterPro" id="IPR033870">
    <property type="entry name" value="FatB"/>
</dbReference>
<keyword evidence="3" id="KW-0813">Transport</keyword>
<gene>
    <name evidence="7" type="ORF">DP120_12920</name>
</gene>
<evidence type="ECO:0000256" key="5">
    <source>
        <dbReference type="SAM" id="SignalP"/>
    </source>
</evidence>
<protein>
    <submittedName>
        <fullName evidence="7">ABC transporter</fullName>
    </submittedName>
</protein>
<comment type="caution">
    <text evidence="7">The sequence shown here is derived from an EMBL/GenBank/DDBJ whole genome shotgun (WGS) entry which is preliminary data.</text>
</comment>
<dbReference type="InterPro" id="IPR002491">
    <property type="entry name" value="ABC_transptr_periplasmic_BD"/>
</dbReference>